<proteinExistence type="predicted"/>
<evidence type="ECO:0000313" key="3">
    <source>
        <dbReference type="EMBL" id="QWK90354.1"/>
    </source>
</evidence>
<dbReference type="Pfam" id="PF12804">
    <property type="entry name" value="NTP_transf_3"/>
    <property type="match status" value="1"/>
</dbReference>
<dbReference type="Proteomes" id="UP000679352">
    <property type="component" value="Chromosome"/>
</dbReference>
<dbReference type="CDD" id="cd04182">
    <property type="entry name" value="GT_2_like_f"/>
    <property type="match status" value="1"/>
</dbReference>
<dbReference type="InterPro" id="IPR029044">
    <property type="entry name" value="Nucleotide-diphossugar_trans"/>
</dbReference>
<keyword evidence="1" id="KW-0460">Magnesium</keyword>
<dbReference type="RefSeq" id="WP_215504397.1">
    <property type="nucleotide sequence ID" value="NZ_CP076361.1"/>
</dbReference>
<dbReference type="PANTHER" id="PTHR43777:SF1">
    <property type="entry name" value="MOLYBDENUM COFACTOR CYTIDYLYLTRANSFERASE"/>
    <property type="match status" value="1"/>
</dbReference>
<gene>
    <name evidence="3" type="ORF">KM031_00010</name>
</gene>
<sequence length="199" mass="20741">MPDTTILILAAGASRRMGGADKLLAQIDGVPLLRRQALAALATSAPVRVALPLDRPARVAALEGLAVEQVSVPDAALGLSASLRAGVAGLAGSVMILPADMPEIDTKMMAQILAKHSEMPGMILRGSAAETPGHPVLFPADLVSALRGLRGDTGARDLLRSHQARLRLVPLPGSAALTDLDTPEDWAEWRARTGMRGET</sequence>
<reference evidence="3" key="1">
    <citation type="submission" date="2021-06" db="EMBL/GenBank/DDBJ databases">
        <title>Direct submission.</title>
        <authorList>
            <person name="Lee C.-S."/>
            <person name="Jin L."/>
        </authorList>
    </citation>
    <scope>NUCLEOTIDE SEQUENCE</scope>
    <source>
        <strain evidence="3">Con5</strain>
    </source>
</reference>
<keyword evidence="4" id="KW-1185">Reference proteome</keyword>
<protein>
    <submittedName>
        <fullName evidence="3">Nucleotidyltransferase family protein</fullName>
    </submittedName>
</protein>
<dbReference type="GO" id="GO:0016779">
    <property type="term" value="F:nucleotidyltransferase activity"/>
    <property type="evidence" value="ECO:0007669"/>
    <property type="project" value="UniProtKB-ARBA"/>
</dbReference>
<dbReference type="PANTHER" id="PTHR43777">
    <property type="entry name" value="MOLYBDENUM COFACTOR CYTIDYLYLTRANSFERASE"/>
    <property type="match status" value="1"/>
</dbReference>
<dbReference type="SUPFAM" id="SSF53448">
    <property type="entry name" value="Nucleotide-diphospho-sugar transferases"/>
    <property type="match status" value="1"/>
</dbReference>
<dbReference type="Gene3D" id="3.90.550.10">
    <property type="entry name" value="Spore Coat Polysaccharide Biosynthesis Protein SpsA, Chain A"/>
    <property type="match status" value="1"/>
</dbReference>
<name>A0A975P5R5_9RHOB</name>
<dbReference type="KEGG" id="gfu:KM031_00010"/>
<dbReference type="InterPro" id="IPR025877">
    <property type="entry name" value="MobA-like_NTP_Trfase"/>
</dbReference>
<organism evidence="3 4">
    <name type="scientific">Gemmobacter fulvus</name>
    <dbReference type="NCBI Taxonomy" id="2840474"/>
    <lineage>
        <taxon>Bacteria</taxon>
        <taxon>Pseudomonadati</taxon>
        <taxon>Pseudomonadota</taxon>
        <taxon>Alphaproteobacteria</taxon>
        <taxon>Rhodobacterales</taxon>
        <taxon>Paracoccaceae</taxon>
        <taxon>Gemmobacter</taxon>
    </lineage>
</organism>
<dbReference type="EMBL" id="CP076361">
    <property type="protein sequence ID" value="QWK90354.1"/>
    <property type="molecule type" value="Genomic_DNA"/>
</dbReference>
<evidence type="ECO:0000313" key="4">
    <source>
        <dbReference type="Proteomes" id="UP000679352"/>
    </source>
</evidence>
<evidence type="ECO:0000259" key="2">
    <source>
        <dbReference type="Pfam" id="PF12804"/>
    </source>
</evidence>
<feature type="domain" description="MobA-like NTP transferase" evidence="2">
    <location>
        <begin position="7"/>
        <end position="163"/>
    </location>
</feature>
<dbReference type="AlphaFoldDB" id="A0A975P5R5"/>
<evidence type="ECO:0000256" key="1">
    <source>
        <dbReference type="ARBA" id="ARBA00022842"/>
    </source>
</evidence>
<accession>A0A975P5R5</accession>